<name>A0A8J2HST8_9PLEO</name>
<organism evidence="2 3">
    <name type="scientific">Alternaria atra</name>
    <dbReference type="NCBI Taxonomy" id="119953"/>
    <lineage>
        <taxon>Eukaryota</taxon>
        <taxon>Fungi</taxon>
        <taxon>Dikarya</taxon>
        <taxon>Ascomycota</taxon>
        <taxon>Pezizomycotina</taxon>
        <taxon>Dothideomycetes</taxon>
        <taxon>Pleosporomycetidae</taxon>
        <taxon>Pleosporales</taxon>
        <taxon>Pleosporineae</taxon>
        <taxon>Pleosporaceae</taxon>
        <taxon>Alternaria</taxon>
        <taxon>Alternaria sect. Ulocladioides</taxon>
    </lineage>
</organism>
<evidence type="ECO:0000313" key="3">
    <source>
        <dbReference type="Proteomes" id="UP000676310"/>
    </source>
</evidence>
<feature type="compositionally biased region" description="Low complexity" evidence="1">
    <location>
        <begin position="572"/>
        <end position="587"/>
    </location>
</feature>
<gene>
    <name evidence="2" type="ORF">ALTATR162_LOCUS590</name>
</gene>
<dbReference type="AlphaFoldDB" id="A0A8J2HST8"/>
<dbReference type="RefSeq" id="XP_043164119.1">
    <property type="nucleotide sequence ID" value="XM_043308184.1"/>
</dbReference>
<proteinExistence type="predicted"/>
<evidence type="ECO:0000256" key="1">
    <source>
        <dbReference type="SAM" id="MobiDB-lite"/>
    </source>
</evidence>
<feature type="compositionally biased region" description="Low complexity" evidence="1">
    <location>
        <begin position="432"/>
        <end position="449"/>
    </location>
</feature>
<keyword evidence="3" id="KW-1185">Reference proteome</keyword>
<feature type="compositionally biased region" description="Low complexity" evidence="1">
    <location>
        <begin position="1"/>
        <end position="10"/>
    </location>
</feature>
<feature type="compositionally biased region" description="Polar residues" evidence="1">
    <location>
        <begin position="455"/>
        <end position="470"/>
    </location>
</feature>
<reference evidence="2" key="1">
    <citation type="submission" date="2021-05" db="EMBL/GenBank/DDBJ databases">
        <authorList>
            <person name="Stam R."/>
        </authorList>
    </citation>
    <scope>NUCLEOTIDE SEQUENCE</scope>
    <source>
        <strain evidence="2">CS162</strain>
    </source>
</reference>
<feature type="region of interest" description="Disordered" evidence="1">
    <location>
        <begin position="375"/>
        <end position="497"/>
    </location>
</feature>
<feature type="compositionally biased region" description="Pro residues" evidence="1">
    <location>
        <begin position="597"/>
        <end position="609"/>
    </location>
</feature>
<evidence type="ECO:0000313" key="2">
    <source>
        <dbReference type="EMBL" id="CAG5139893.1"/>
    </source>
</evidence>
<feature type="compositionally biased region" description="Polar residues" evidence="1">
    <location>
        <begin position="294"/>
        <end position="317"/>
    </location>
</feature>
<feature type="region of interest" description="Disordered" evidence="1">
    <location>
        <begin position="1"/>
        <end position="80"/>
    </location>
</feature>
<feature type="region of interest" description="Disordered" evidence="1">
    <location>
        <begin position="569"/>
        <end position="649"/>
    </location>
</feature>
<feature type="compositionally biased region" description="Basic and acidic residues" evidence="1">
    <location>
        <begin position="279"/>
        <end position="292"/>
    </location>
</feature>
<feature type="compositionally biased region" description="Low complexity" evidence="1">
    <location>
        <begin position="24"/>
        <end position="35"/>
    </location>
</feature>
<feature type="compositionally biased region" description="Polar residues" evidence="1">
    <location>
        <begin position="610"/>
        <end position="621"/>
    </location>
</feature>
<dbReference type="GeneID" id="67017729"/>
<protein>
    <submittedName>
        <fullName evidence="2">Uncharacterized protein</fullName>
    </submittedName>
</protein>
<comment type="caution">
    <text evidence="2">The sequence shown here is derived from an EMBL/GenBank/DDBJ whole genome shotgun (WGS) entry which is preliminary data.</text>
</comment>
<sequence>MSSVSSSHSSLRGTAYRPSTPDQTRSTLSRTSTYSVAPKSEFLRNALEARRAQNTPTPSPQDLKPLPPSTSMPLEIHTPKTSPDVFDEFALTEEQTTPVSPIRRRRPSDVGPPLSKTNRELTNEIQKLKETLMTSNMRVELLKKDNRELQHDLTAAKEQVERLEPLEDENYELLAENKQLKLKLEKMSEEISNLREANEDQRRNNEELTAIASESAAHFTDHETALEEAAECIIKMEEEKELLSKELKMLKERVMMIESHSPVSTLVNSPGKYPPRVYSVDEERPSTSHFDSDYYSQAEDSPQVKPSSESVRSFTPSERSKKFLGLTEERRRSARDLSERMSAVSLKALREASPSPIPEVPQVPTAYQQQIPTIIADDRSSTPSRTPVLHRQGHQPSSRCLMDAAEISPARPHTVAPQAPSRQSEGLRGLYSPRRTSSSRRTSDCRPSSYVERPTNVTGSFAGRQQSMTEASPHVLSRTNSKHTNTVNPNEHTQRHVSRRLLSDAARPTSLCIPRSNLDSVSSGWEMIPSNPSPPASNASTTDLVSVVDPREDKDGWWRSLDRLTLPQALAQQQQQQQQQRDQQIPQPSNNAGSRPGAPPPPPPPPPPVNTGNPVRTTNALNAYVDSLRSSGTRRKGETTPLTALNSHPVEKDFLFNAKETEEDFLRKARSSTGPSRRG</sequence>
<feature type="region of interest" description="Disordered" evidence="1">
    <location>
        <begin position="511"/>
        <end position="544"/>
    </location>
</feature>
<dbReference type="OrthoDB" id="10251744at2759"/>
<feature type="region of interest" description="Disordered" evidence="1">
    <location>
        <begin position="264"/>
        <end position="322"/>
    </location>
</feature>
<dbReference type="Proteomes" id="UP000676310">
    <property type="component" value="Unassembled WGS sequence"/>
</dbReference>
<dbReference type="EMBL" id="CAJRGZ010000015">
    <property type="protein sequence ID" value="CAG5139893.1"/>
    <property type="molecule type" value="Genomic_DNA"/>
</dbReference>
<feature type="region of interest" description="Disordered" evidence="1">
    <location>
        <begin position="93"/>
        <end position="120"/>
    </location>
</feature>
<accession>A0A8J2HST8</accession>
<feature type="compositionally biased region" description="Polar residues" evidence="1">
    <location>
        <begin position="477"/>
        <end position="491"/>
    </location>
</feature>